<feature type="compositionally biased region" description="Low complexity" evidence="2">
    <location>
        <begin position="161"/>
        <end position="174"/>
    </location>
</feature>
<feature type="compositionally biased region" description="Polar residues" evidence="2">
    <location>
        <begin position="70"/>
        <end position="81"/>
    </location>
</feature>
<reference evidence="4 5" key="1">
    <citation type="submission" date="2024-02" db="EMBL/GenBank/DDBJ databases">
        <authorList>
            <person name="Chen Y."/>
            <person name="Shah S."/>
            <person name="Dougan E. K."/>
            <person name="Thang M."/>
            <person name="Chan C."/>
        </authorList>
    </citation>
    <scope>NUCLEOTIDE SEQUENCE [LARGE SCALE GENOMIC DNA]</scope>
</reference>
<evidence type="ECO:0000256" key="2">
    <source>
        <dbReference type="SAM" id="MobiDB-lite"/>
    </source>
</evidence>
<evidence type="ECO:0008006" key="6">
    <source>
        <dbReference type="Google" id="ProtNLM"/>
    </source>
</evidence>
<feature type="compositionally biased region" description="Low complexity" evidence="2">
    <location>
        <begin position="138"/>
        <end position="150"/>
    </location>
</feature>
<evidence type="ECO:0000256" key="3">
    <source>
        <dbReference type="SAM" id="SignalP"/>
    </source>
</evidence>
<feature type="chain" id="PRO_5046968807" description="Sulfotransferase domain-containing protein" evidence="3">
    <location>
        <begin position="19"/>
        <end position="520"/>
    </location>
</feature>
<protein>
    <recommendedName>
        <fullName evidence="6">Sulfotransferase domain-containing protein</fullName>
    </recommendedName>
</protein>
<dbReference type="EMBL" id="CAXAMM010013158">
    <property type="protein sequence ID" value="CAK9030636.1"/>
    <property type="molecule type" value="Genomic_DNA"/>
</dbReference>
<accession>A0ABP0KVM2</accession>
<keyword evidence="3" id="KW-0732">Signal</keyword>
<dbReference type="PANTHER" id="PTHR10605">
    <property type="entry name" value="HEPARAN SULFATE SULFOTRANSFERASE"/>
    <property type="match status" value="1"/>
</dbReference>
<dbReference type="SUPFAM" id="SSF52540">
    <property type="entry name" value="P-loop containing nucleoside triphosphate hydrolases"/>
    <property type="match status" value="1"/>
</dbReference>
<dbReference type="PANTHER" id="PTHR10605:SF56">
    <property type="entry name" value="BIFUNCTIONAL HEPARAN SULFATE N-DEACETYLASE_N-SULFOTRANSFERASE"/>
    <property type="match status" value="1"/>
</dbReference>
<name>A0ABP0KVM2_9DINO</name>
<evidence type="ECO:0000256" key="1">
    <source>
        <dbReference type="ARBA" id="ARBA00022679"/>
    </source>
</evidence>
<sequence>MASPSGWVQKLLLLQALGLIGIYLQEQRDAIVSAFKTFGFTRPDTSASLQADQEGKFLQLTDVEDFPNKPASTAASKASRSLRSDLAKPVTNLDGSTRSRSKRVKPPAADSTASVDSRPTKVRTQGSRSKSKRVTPPAADSTASVDSTATKEGSGSRAVQPPAADSSPSPAATSMRKIRPILRAAGPVPSLVIAGADKGGTSEAYAMLAREFQVVDKGQEEKKELGCLYLVMHGAQAVQQCYLQYFGQLQSNMSKKVLPIDATPNYYYSNQFYARYISPPKILAQVAPSATILFLLREPVSRARSLYNHFLISVTGYDLTGTLEEQLEEELVFLNRSAPQTLLNLFVDARCVQQTDCNMWHYWHKLREKYQETARNFRRNRRKDVDNKRIISFILSSMYFPFIYTWVQSFDRVALMESEYFFQDTSRLWQLLQIPRSESSEDYRRPENRALTYDATSQLSDGIQKRLKQVFHRPNTLLRKYLSKLETRGFSVFPSVGSNSWWAAGDPLLRPHKARKVTVA</sequence>
<dbReference type="Gene3D" id="3.40.50.300">
    <property type="entry name" value="P-loop containing nucleotide triphosphate hydrolases"/>
    <property type="match status" value="1"/>
</dbReference>
<dbReference type="InterPro" id="IPR037359">
    <property type="entry name" value="NST/OST"/>
</dbReference>
<gene>
    <name evidence="4" type="ORF">SCF082_LOCUS19285</name>
</gene>
<feature type="compositionally biased region" description="Polar residues" evidence="2">
    <location>
        <begin position="111"/>
        <end position="128"/>
    </location>
</feature>
<comment type="caution">
    <text evidence="4">The sequence shown here is derived from an EMBL/GenBank/DDBJ whole genome shotgun (WGS) entry which is preliminary data.</text>
</comment>
<dbReference type="InterPro" id="IPR027417">
    <property type="entry name" value="P-loop_NTPase"/>
</dbReference>
<keyword evidence="5" id="KW-1185">Reference proteome</keyword>
<proteinExistence type="predicted"/>
<evidence type="ECO:0000313" key="5">
    <source>
        <dbReference type="Proteomes" id="UP001642464"/>
    </source>
</evidence>
<feature type="signal peptide" evidence="3">
    <location>
        <begin position="1"/>
        <end position="18"/>
    </location>
</feature>
<dbReference type="Proteomes" id="UP001642464">
    <property type="component" value="Unassembled WGS sequence"/>
</dbReference>
<evidence type="ECO:0000313" key="4">
    <source>
        <dbReference type="EMBL" id="CAK9030636.1"/>
    </source>
</evidence>
<feature type="region of interest" description="Disordered" evidence="2">
    <location>
        <begin position="63"/>
        <end position="174"/>
    </location>
</feature>
<keyword evidence="1" id="KW-0808">Transferase</keyword>
<organism evidence="4 5">
    <name type="scientific">Durusdinium trenchii</name>
    <dbReference type="NCBI Taxonomy" id="1381693"/>
    <lineage>
        <taxon>Eukaryota</taxon>
        <taxon>Sar</taxon>
        <taxon>Alveolata</taxon>
        <taxon>Dinophyceae</taxon>
        <taxon>Suessiales</taxon>
        <taxon>Symbiodiniaceae</taxon>
        <taxon>Durusdinium</taxon>
    </lineage>
</organism>